<dbReference type="AlphaFoldDB" id="A0A411WLX6"/>
<evidence type="ECO:0000313" key="5">
    <source>
        <dbReference type="Proteomes" id="UP000293154"/>
    </source>
</evidence>
<dbReference type="Proteomes" id="UP000293154">
    <property type="component" value="Chromosome"/>
</dbReference>
<dbReference type="RefSeq" id="WP_130592085.1">
    <property type="nucleotide sequence ID" value="NZ_CP034752.1"/>
</dbReference>
<proteinExistence type="predicted"/>
<feature type="region of interest" description="Disordered" evidence="1">
    <location>
        <begin position="197"/>
        <end position="228"/>
    </location>
</feature>
<name>A0A411WLX6_9GAMM</name>
<dbReference type="Gene3D" id="2.60.40.1120">
    <property type="entry name" value="Carboxypeptidase-like, regulatory domain"/>
    <property type="match status" value="1"/>
</dbReference>
<dbReference type="EMBL" id="CP034752">
    <property type="protein sequence ID" value="QBH97147.1"/>
    <property type="molecule type" value="Genomic_DNA"/>
</dbReference>
<organism evidence="4 5">
    <name type="scientific">Limnobaculum zhutongyuii</name>
    <dbReference type="NCBI Taxonomy" id="2498113"/>
    <lineage>
        <taxon>Bacteria</taxon>
        <taxon>Pseudomonadati</taxon>
        <taxon>Pseudomonadota</taxon>
        <taxon>Gammaproteobacteria</taxon>
        <taxon>Enterobacterales</taxon>
        <taxon>Budviciaceae</taxon>
        <taxon>Limnobaculum</taxon>
    </lineage>
</organism>
<dbReference type="Pfam" id="PF08400">
    <property type="entry name" value="phage_tail_N"/>
    <property type="match status" value="1"/>
</dbReference>
<protein>
    <submittedName>
        <fullName evidence="4">Uncharacterized protein</fullName>
    </submittedName>
</protein>
<feature type="compositionally biased region" description="Low complexity" evidence="1">
    <location>
        <begin position="213"/>
        <end position="228"/>
    </location>
</feature>
<dbReference type="KEGG" id="prag:EKN56_12545"/>
<dbReference type="InterPro" id="IPR058008">
    <property type="entry name" value="Gp26_C"/>
</dbReference>
<feature type="domain" description="Phage tail protein C-terminal" evidence="3">
    <location>
        <begin position="517"/>
        <end position="645"/>
    </location>
</feature>
<feature type="compositionally biased region" description="Low complexity" evidence="1">
    <location>
        <begin position="197"/>
        <end position="206"/>
    </location>
</feature>
<dbReference type="OrthoDB" id="6683604at2"/>
<dbReference type="SUPFAM" id="SSF49464">
    <property type="entry name" value="Carboxypeptidase regulatory domain-like"/>
    <property type="match status" value="1"/>
</dbReference>
<dbReference type="InterPro" id="IPR013609">
    <property type="entry name" value="Stf-like_N"/>
</dbReference>
<accession>A0A411WLX6</accession>
<feature type="domain" description="Lambda-like tail fibre protein N-terminal" evidence="2">
    <location>
        <begin position="1"/>
        <end position="122"/>
    </location>
</feature>
<keyword evidence="5" id="KW-1185">Reference proteome</keyword>
<evidence type="ECO:0000256" key="1">
    <source>
        <dbReference type="SAM" id="MobiDB-lite"/>
    </source>
</evidence>
<evidence type="ECO:0000313" key="4">
    <source>
        <dbReference type="EMBL" id="QBH97147.1"/>
    </source>
</evidence>
<dbReference type="Pfam" id="PF25670">
    <property type="entry name" value="Phage_tail_C_2"/>
    <property type="match status" value="1"/>
</dbReference>
<gene>
    <name evidence="4" type="ORF">EKN56_12545</name>
</gene>
<sequence length="657" mass="69579">MAIKISGVLRDGMGKPIPKCTIELHCKKTSLTVVVETDALLGVDITGAYTMQVEPGKYEVSLYVRGFPPKRVGSIDVYADSLPGTLNDFLMMLGESDLTPELVLIFQQLRDEARQAADEAKADKDLADNILNDVRSIQTDVTAKQQQVSADTLDASNSKTSAAASAATSSDNAASTAADVVTVTALKTSAEAAANSAEASKNAASTDAEKAEQAAASAEASKNAASTDATRAEAARTISENIQVDLTQKYDQVVVDTTAVLAAKTEAVNAATTAAADAMATAADKTAVSSDKQAVAADRELSQQAATTATEKTDVAIWEANRAKTEADRAVAATDGKQDKNDLLTAISGLDTAENQIIYTTGVNEVATSSVRAMGRVLLACADAINARESLGLGNAAILDTGTLKGNVVTVGATQPMYSAQASGQGGWRDIAMVGYTNEIDVWPDSYLPYLKQRCNLIGKWSLYGSIGFYSSPDSNPNLSGIAMACSDGDIYTRTWVFRNDGNIVNSIGGLFWNQVNTTVDVNGFIKRASPVVKLFSDGSCAPNGEAEGVISKRVSEGVYHLSGAIMGLNSNRAWHIEIPCDENKQPMIWVDYVVGSSGDILVKTYHRSHPNAPLFAQNNIQGYNDGDPVDIPTGRWVDLRVQVYSDKPNLEPLTEK</sequence>
<evidence type="ECO:0000259" key="3">
    <source>
        <dbReference type="Pfam" id="PF25670"/>
    </source>
</evidence>
<evidence type="ECO:0000259" key="2">
    <source>
        <dbReference type="Pfam" id="PF08400"/>
    </source>
</evidence>
<dbReference type="InterPro" id="IPR008969">
    <property type="entry name" value="CarboxyPept-like_regulatory"/>
</dbReference>
<reference evidence="4 5" key="1">
    <citation type="submission" date="2019-03" db="EMBL/GenBank/DDBJ databases">
        <title>Pragia sp. nov. isolated from the gut tract of Carduelis flavirostris.</title>
        <authorList>
            <person name="Ge Y."/>
        </authorList>
    </citation>
    <scope>NUCLEOTIDE SEQUENCE [LARGE SCALE GENOMIC DNA]</scope>
    <source>
        <strain evidence="4 5">CF-458</strain>
    </source>
</reference>